<reference evidence="1" key="1">
    <citation type="submission" date="2024-02" db="EMBL/GenBank/DDBJ databases">
        <title>Tomenella chthoni gen. nov. sp. nov., a member of the family Jonesiaceae isolated from bat guano.</title>
        <authorList>
            <person name="Miller S.L."/>
            <person name="King J."/>
            <person name="Sankaranarayanan K."/>
            <person name="Lawson P.A."/>
        </authorList>
    </citation>
    <scope>NUCLEOTIDE SEQUENCE</scope>
    <source>
        <strain evidence="1">BS-20</strain>
    </source>
</reference>
<dbReference type="EMBL" id="CP146203">
    <property type="protein sequence ID" value="XBH20530.1"/>
    <property type="molecule type" value="Genomic_DNA"/>
</dbReference>
<evidence type="ECO:0000313" key="1">
    <source>
        <dbReference type="EMBL" id="XBH20530.1"/>
    </source>
</evidence>
<protein>
    <submittedName>
        <fullName evidence="1">3-methyladenine DNA glycosylase</fullName>
    </submittedName>
</protein>
<dbReference type="AlphaFoldDB" id="A0AAU7DS66"/>
<gene>
    <name evidence="1" type="ORF">V5R04_09805</name>
</gene>
<name>A0AAU7DS66_9MICO</name>
<accession>A0AAU7DS66</accession>
<organism evidence="1">
    <name type="scientific">Jonesiaceae bacterium BS-20</name>
    <dbReference type="NCBI Taxonomy" id="3120821"/>
    <lineage>
        <taxon>Bacteria</taxon>
        <taxon>Bacillati</taxon>
        <taxon>Actinomycetota</taxon>
        <taxon>Actinomycetes</taxon>
        <taxon>Micrococcales</taxon>
        <taxon>Jonesiaceae</taxon>
    </lineage>
</organism>
<proteinExistence type="predicted"/>
<sequence>MDSVQDLQIAASQLTTLEPDHWWQIQQDHRARALELTSVWRSARDAGTKHEIEDFLFSYYPVRPGRLTTWNPGVGFALRGDQAQPELSADWTRRTELRWHRETKDGAVTLDTAAFLADRGTAVKYMLHLLRSTAQKPANVGCFGLHEWAMVYRQGEDTRHVLPLRLGAKGTDEVVQDNQIRCSHIDAFRFFTPEAEPLNKLQPTRQTQAEFEQPGCLHANMDLYKWAWKLTPAIPGDLLLDCFELSKEIRYLDMQASPYDVSKFGLPAVAIETSEGKAQYSARQKDFAVRSAPLRARLIDLCERILDSGPQQDTL</sequence>